<evidence type="ECO:0000256" key="6">
    <source>
        <dbReference type="ARBA" id="ARBA00022984"/>
    </source>
</evidence>
<dbReference type="eggNOG" id="COG0772">
    <property type="taxonomic scope" value="Bacteria"/>
</dbReference>
<evidence type="ECO:0000256" key="3">
    <source>
        <dbReference type="ARBA" id="ARBA00022679"/>
    </source>
</evidence>
<comment type="similarity">
    <text evidence="11">Belongs to the SEDS family. FtsW subfamily.</text>
</comment>
<evidence type="ECO:0000256" key="12">
    <source>
        <dbReference type="ARBA" id="ARBA00041185"/>
    </source>
</evidence>
<keyword evidence="6" id="KW-0573">Peptidoglycan synthesis</keyword>
<keyword evidence="5" id="KW-0133">Cell shape</keyword>
<dbReference type="GO" id="GO:0051301">
    <property type="term" value="P:cell division"/>
    <property type="evidence" value="ECO:0007669"/>
    <property type="project" value="InterPro"/>
</dbReference>
<evidence type="ECO:0000256" key="1">
    <source>
        <dbReference type="ARBA" id="ARBA00004141"/>
    </source>
</evidence>
<evidence type="ECO:0000256" key="7">
    <source>
        <dbReference type="ARBA" id="ARBA00022989"/>
    </source>
</evidence>
<dbReference type="GO" id="GO:0005886">
    <property type="term" value="C:plasma membrane"/>
    <property type="evidence" value="ECO:0007669"/>
    <property type="project" value="TreeGrafter"/>
</dbReference>
<evidence type="ECO:0000256" key="5">
    <source>
        <dbReference type="ARBA" id="ARBA00022960"/>
    </source>
</evidence>
<dbReference type="GO" id="GO:0008360">
    <property type="term" value="P:regulation of cell shape"/>
    <property type="evidence" value="ECO:0007669"/>
    <property type="project" value="UniProtKB-KW"/>
</dbReference>
<evidence type="ECO:0000256" key="8">
    <source>
        <dbReference type="ARBA" id="ARBA00023136"/>
    </source>
</evidence>
<dbReference type="InterPro" id="IPR001182">
    <property type="entry name" value="FtsW/RodA"/>
</dbReference>
<sequence length="378" mass="41807">MKKRRQGEMDKTIFLLVTIIVMIGVIMVYSSSYIQAYYSNRKMYHFFLSNFVYAVIGFIGMLLISKLPYTFYRSDSFVFGSVLTTLLLLLGTLVFGKNINGSTRWIQVGRFTFMPSELAKMVCILYLSKVCSIRKLNINNFINLLIILAIPALFAVLIALQPHISTTITLLVIIAYILIIAGISGRYIAVILGFVSVASISLIVVSSYAKSRILAILSPSITGSRAEVQVLNSLYAISSGGFFGRGLGNSIQKYLYLSASYNDFIFSVYAEEFGFIGSVILILLFFILILRCIQLVKLAPDKFSSLLVCGIVAQIAFQFTVNVAVSLSLMPTTGVPLPFISFGGTSLVISMASMGIVLNVSRYGRRIKISRELQEVKE</sequence>
<evidence type="ECO:0000256" key="10">
    <source>
        <dbReference type="ARBA" id="ARBA00033270"/>
    </source>
</evidence>
<feature type="transmembrane region" description="Helical" evidence="17">
    <location>
        <begin position="12"/>
        <end position="31"/>
    </location>
</feature>
<dbReference type="GO" id="GO:0032153">
    <property type="term" value="C:cell division site"/>
    <property type="evidence" value="ECO:0007669"/>
    <property type="project" value="TreeGrafter"/>
</dbReference>
<feature type="transmembrane region" description="Helical" evidence="17">
    <location>
        <begin position="273"/>
        <end position="293"/>
    </location>
</feature>
<proteinExistence type="inferred from homology"/>
<evidence type="ECO:0000313" key="19">
    <source>
        <dbReference type="Proteomes" id="UP000007468"/>
    </source>
</evidence>
<feature type="transmembrane region" description="Helical" evidence="17">
    <location>
        <begin position="43"/>
        <end position="64"/>
    </location>
</feature>
<evidence type="ECO:0000256" key="9">
    <source>
        <dbReference type="ARBA" id="ARBA00032370"/>
    </source>
</evidence>
<dbReference type="EMBL" id="CP002390">
    <property type="protein sequence ID" value="EFE28392.1"/>
    <property type="molecule type" value="Genomic_DNA"/>
</dbReference>
<dbReference type="PATRIC" id="fig|546269.5.peg.348"/>
<dbReference type="GO" id="GO:0015648">
    <property type="term" value="F:lipid-linked peptidoglycan transporter activity"/>
    <property type="evidence" value="ECO:0007669"/>
    <property type="project" value="TreeGrafter"/>
</dbReference>
<dbReference type="KEGG" id="faa:HMPREF0389_00307"/>
<evidence type="ECO:0000313" key="18">
    <source>
        <dbReference type="EMBL" id="EFE28392.1"/>
    </source>
</evidence>
<accession>D6GRV1</accession>
<feature type="transmembrane region" description="Helical" evidence="17">
    <location>
        <begin position="76"/>
        <end position="96"/>
    </location>
</feature>
<keyword evidence="7 17" id="KW-1133">Transmembrane helix</keyword>
<evidence type="ECO:0000256" key="2">
    <source>
        <dbReference type="ARBA" id="ARBA00022676"/>
    </source>
</evidence>
<feature type="transmembrane region" description="Helical" evidence="17">
    <location>
        <begin position="108"/>
        <end position="128"/>
    </location>
</feature>
<evidence type="ECO:0000256" key="13">
    <source>
        <dbReference type="ARBA" id="ARBA00041418"/>
    </source>
</evidence>
<evidence type="ECO:0000256" key="11">
    <source>
        <dbReference type="ARBA" id="ARBA00038053"/>
    </source>
</evidence>
<feature type="transmembrane region" description="Helical" evidence="17">
    <location>
        <begin position="339"/>
        <end position="361"/>
    </location>
</feature>
<dbReference type="STRING" id="546269.HMPREF0389_00307"/>
<comment type="function">
    <text evidence="16">Peptidoglycan polymerase that is essential for cell division.</text>
</comment>
<protein>
    <recommendedName>
        <fullName evidence="12">Probable peptidoglycan glycosyltransferase FtsW</fullName>
        <ecNumber evidence="14">2.4.99.28</ecNumber>
    </recommendedName>
    <alternativeName>
        <fullName evidence="13">Cell division protein FtsW</fullName>
    </alternativeName>
    <alternativeName>
        <fullName evidence="10">Cell wall polymerase</fullName>
    </alternativeName>
    <alternativeName>
        <fullName evidence="9">Peptidoglycan polymerase</fullName>
    </alternativeName>
</protein>
<keyword evidence="8 17" id="KW-0472">Membrane</keyword>
<feature type="transmembrane region" description="Helical" evidence="17">
    <location>
        <begin position="140"/>
        <end position="160"/>
    </location>
</feature>
<name>D6GRV1_FILAD</name>
<comment type="subcellular location">
    <subcellularLocation>
        <location evidence="1">Membrane</location>
        <topology evidence="1">Multi-pass membrane protein</topology>
    </subcellularLocation>
</comment>
<dbReference type="RefSeq" id="WP_014262000.1">
    <property type="nucleotide sequence ID" value="NC_016630.1"/>
</dbReference>
<dbReference type="PANTHER" id="PTHR30474:SF2">
    <property type="entry name" value="PEPTIDOGLYCAN GLYCOSYLTRANSFERASE FTSW-RELATED"/>
    <property type="match status" value="1"/>
</dbReference>
<evidence type="ECO:0000256" key="4">
    <source>
        <dbReference type="ARBA" id="ARBA00022692"/>
    </source>
</evidence>
<reference evidence="19" key="1">
    <citation type="submission" date="2010-12" db="EMBL/GenBank/DDBJ databases">
        <title>The genome sequence of Filifactor alocis strain ATCC 35896.</title>
        <authorList>
            <consortium name="The Broad Institute Genome Sequencing Platform"/>
            <person name="Ward D."/>
            <person name="Earl A."/>
            <person name="Feldgarden M."/>
            <person name="Young S.K."/>
            <person name="Gargeya S."/>
            <person name="Zeng Q."/>
            <person name="Alvarado L."/>
            <person name="Berlin A."/>
            <person name="Bochicchio J."/>
            <person name="Chapman S.B."/>
            <person name="Chen Z."/>
            <person name="Freedman E."/>
            <person name="Gellesch M."/>
            <person name="Goldberg J."/>
            <person name="Griggs A."/>
            <person name="Gujja S."/>
            <person name="Heilman E."/>
            <person name="Heiman D."/>
            <person name="Howarth C."/>
            <person name="Mehta T."/>
            <person name="Neiman D."/>
            <person name="Pearson M."/>
            <person name="Roberts A."/>
            <person name="Saif S."/>
            <person name="Shea T."/>
            <person name="Shenoy N."/>
            <person name="Sisk P."/>
            <person name="Stolte C."/>
            <person name="Sykes S."/>
            <person name="White J."/>
            <person name="Yandava C."/>
            <person name="Izard J."/>
            <person name="Blanton J.M."/>
            <person name="Baranova O.V."/>
            <person name="Tanner A.C."/>
            <person name="Dewhirst F.E."/>
            <person name="Haas B."/>
            <person name="Nusbaum C."/>
            <person name="Birren B."/>
        </authorList>
    </citation>
    <scope>NUCLEOTIDE SEQUENCE [LARGE SCALE GENOMIC DNA]</scope>
    <source>
        <strain evidence="19">ATCC 35896 / D40 B5</strain>
    </source>
</reference>
<keyword evidence="19" id="KW-1185">Reference proteome</keyword>
<dbReference type="EC" id="2.4.99.28" evidence="14"/>
<feature type="transmembrane region" description="Helical" evidence="17">
    <location>
        <begin position="305"/>
        <end position="327"/>
    </location>
</feature>
<dbReference type="Pfam" id="PF01098">
    <property type="entry name" value="FTSW_RODA_SPOVE"/>
    <property type="match status" value="1"/>
</dbReference>
<evidence type="ECO:0000256" key="16">
    <source>
        <dbReference type="ARBA" id="ARBA00049966"/>
    </source>
</evidence>
<dbReference type="GO" id="GO:0009252">
    <property type="term" value="P:peptidoglycan biosynthetic process"/>
    <property type="evidence" value="ECO:0007669"/>
    <property type="project" value="UniProtKB-KW"/>
</dbReference>
<dbReference type="OrthoDB" id="9812661at2"/>
<gene>
    <name evidence="18" type="ordered locus">HMPREF0389_00307</name>
</gene>
<organism evidence="18 19">
    <name type="scientific">Filifactor alocis (strain ATCC 35896 / CCUG 47790 / D40 B5)</name>
    <name type="common">Fusobacterium alocis</name>
    <dbReference type="NCBI Taxonomy" id="546269"/>
    <lineage>
        <taxon>Bacteria</taxon>
        <taxon>Bacillati</taxon>
        <taxon>Bacillota</taxon>
        <taxon>Clostridia</taxon>
        <taxon>Peptostreptococcales</taxon>
        <taxon>Filifactoraceae</taxon>
        <taxon>Filifactor</taxon>
    </lineage>
</organism>
<dbReference type="PANTHER" id="PTHR30474">
    <property type="entry name" value="CELL CYCLE PROTEIN"/>
    <property type="match status" value="1"/>
</dbReference>
<keyword evidence="3" id="KW-0808">Transferase</keyword>
<keyword evidence="2" id="KW-0328">Glycosyltransferase</keyword>
<dbReference type="GO" id="GO:0008955">
    <property type="term" value="F:peptidoglycan glycosyltransferase activity"/>
    <property type="evidence" value="ECO:0007669"/>
    <property type="project" value="UniProtKB-EC"/>
</dbReference>
<evidence type="ECO:0000256" key="14">
    <source>
        <dbReference type="ARBA" id="ARBA00044770"/>
    </source>
</evidence>
<comment type="catalytic activity">
    <reaction evidence="15">
        <text>[GlcNAc-(1-&gt;4)-Mur2Ac(oyl-L-Ala-gamma-D-Glu-L-Lys-D-Ala-D-Ala)](n)-di-trans,octa-cis-undecaprenyl diphosphate + beta-D-GlcNAc-(1-&gt;4)-Mur2Ac(oyl-L-Ala-gamma-D-Glu-L-Lys-D-Ala-D-Ala)-di-trans,octa-cis-undecaprenyl diphosphate = [GlcNAc-(1-&gt;4)-Mur2Ac(oyl-L-Ala-gamma-D-Glu-L-Lys-D-Ala-D-Ala)](n+1)-di-trans,octa-cis-undecaprenyl diphosphate + di-trans,octa-cis-undecaprenyl diphosphate + H(+)</text>
        <dbReference type="Rhea" id="RHEA:23708"/>
        <dbReference type="Rhea" id="RHEA-COMP:9602"/>
        <dbReference type="Rhea" id="RHEA-COMP:9603"/>
        <dbReference type="ChEBI" id="CHEBI:15378"/>
        <dbReference type="ChEBI" id="CHEBI:58405"/>
        <dbReference type="ChEBI" id="CHEBI:60033"/>
        <dbReference type="ChEBI" id="CHEBI:78435"/>
        <dbReference type="EC" id="2.4.99.28"/>
    </reaction>
</comment>
<keyword evidence="4 17" id="KW-0812">Transmembrane</keyword>
<dbReference type="Proteomes" id="UP000007468">
    <property type="component" value="Chromosome"/>
</dbReference>
<feature type="transmembrane region" description="Helical" evidence="17">
    <location>
        <begin position="190"/>
        <end position="209"/>
    </location>
</feature>
<feature type="transmembrane region" description="Helical" evidence="17">
    <location>
        <begin position="166"/>
        <end position="183"/>
    </location>
</feature>
<evidence type="ECO:0000256" key="15">
    <source>
        <dbReference type="ARBA" id="ARBA00049902"/>
    </source>
</evidence>
<dbReference type="AlphaFoldDB" id="D6GRV1"/>
<evidence type="ECO:0000256" key="17">
    <source>
        <dbReference type="SAM" id="Phobius"/>
    </source>
</evidence>